<evidence type="ECO:0000313" key="9">
    <source>
        <dbReference type="Ensembl" id="ENSMMOP00000013153.1"/>
    </source>
</evidence>
<evidence type="ECO:0000256" key="6">
    <source>
        <dbReference type="ARBA" id="ARBA00023242"/>
    </source>
</evidence>
<dbReference type="PRINTS" id="PR00619">
    <property type="entry name" value="GATAZNFINGER"/>
</dbReference>
<evidence type="ECO:0000259" key="8">
    <source>
        <dbReference type="PROSITE" id="PS50114"/>
    </source>
</evidence>
<dbReference type="GO" id="GO:0000978">
    <property type="term" value="F:RNA polymerase II cis-regulatory region sequence-specific DNA binding"/>
    <property type="evidence" value="ECO:0007669"/>
    <property type="project" value="TreeGrafter"/>
</dbReference>
<dbReference type="OMA" id="QGCGPEQ"/>
<protein>
    <recommendedName>
        <fullName evidence="8">GATA-type domain-containing protein</fullName>
    </recommendedName>
</protein>
<dbReference type="GO" id="GO:0000122">
    <property type="term" value="P:negative regulation of transcription by RNA polymerase II"/>
    <property type="evidence" value="ECO:0007669"/>
    <property type="project" value="TreeGrafter"/>
</dbReference>
<dbReference type="GO" id="GO:0005634">
    <property type="term" value="C:nucleus"/>
    <property type="evidence" value="ECO:0007669"/>
    <property type="project" value="UniProtKB-SubCell"/>
</dbReference>
<evidence type="ECO:0000256" key="4">
    <source>
        <dbReference type="ARBA" id="ARBA00022833"/>
    </source>
</evidence>
<evidence type="ECO:0000313" key="10">
    <source>
        <dbReference type="Proteomes" id="UP000261620"/>
    </source>
</evidence>
<evidence type="ECO:0000256" key="1">
    <source>
        <dbReference type="ARBA" id="ARBA00004123"/>
    </source>
</evidence>
<feature type="domain" description="GATA-type" evidence="8">
    <location>
        <begin position="61"/>
        <end position="115"/>
    </location>
</feature>
<evidence type="ECO:0000256" key="2">
    <source>
        <dbReference type="ARBA" id="ARBA00022723"/>
    </source>
</evidence>
<evidence type="ECO:0000256" key="3">
    <source>
        <dbReference type="ARBA" id="ARBA00022771"/>
    </source>
</evidence>
<evidence type="ECO:0000256" key="5">
    <source>
        <dbReference type="ARBA" id="ARBA00023159"/>
    </source>
</evidence>
<dbReference type="PROSITE" id="PS50114">
    <property type="entry name" value="GATA_ZN_FINGER_2"/>
    <property type="match status" value="2"/>
</dbReference>
<keyword evidence="6" id="KW-0539">Nucleus</keyword>
<keyword evidence="4" id="KW-0862">Zinc</keyword>
<dbReference type="InterPro" id="IPR013088">
    <property type="entry name" value="Znf_NHR/GATA"/>
</dbReference>
<comment type="subcellular location">
    <subcellularLocation>
        <location evidence="1">Nucleus</location>
    </subcellularLocation>
</comment>
<organism evidence="9 10">
    <name type="scientific">Mola mola</name>
    <name type="common">Ocean sunfish</name>
    <name type="synonym">Tetraodon mola</name>
    <dbReference type="NCBI Taxonomy" id="94237"/>
    <lineage>
        <taxon>Eukaryota</taxon>
        <taxon>Metazoa</taxon>
        <taxon>Chordata</taxon>
        <taxon>Craniata</taxon>
        <taxon>Vertebrata</taxon>
        <taxon>Euteleostomi</taxon>
        <taxon>Actinopterygii</taxon>
        <taxon>Neopterygii</taxon>
        <taxon>Teleostei</taxon>
        <taxon>Neoteleostei</taxon>
        <taxon>Acanthomorphata</taxon>
        <taxon>Eupercaria</taxon>
        <taxon>Tetraodontiformes</taxon>
        <taxon>Molidae</taxon>
        <taxon>Mola</taxon>
    </lineage>
</organism>
<dbReference type="CDD" id="cd00202">
    <property type="entry name" value="ZnF_GATA"/>
    <property type="match status" value="1"/>
</dbReference>
<dbReference type="SMART" id="SM00401">
    <property type="entry name" value="ZnF_GATA"/>
    <property type="match status" value="2"/>
</dbReference>
<dbReference type="AlphaFoldDB" id="A0A3Q3WER6"/>
<feature type="domain" description="GATA-type" evidence="8">
    <location>
        <begin position="113"/>
        <end position="166"/>
    </location>
</feature>
<keyword evidence="10" id="KW-1185">Reference proteome</keyword>
<dbReference type="InterPro" id="IPR039355">
    <property type="entry name" value="Transcription_factor_GATA"/>
</dbReference>
<dbReference type="Ensembl" id="ENSMMOT00000013365.1">
    <property type="protein sequence ID" value="ENSMMOP00000013153.1"/>
    <property type="gene ID" value="ENSMMOG00000010088.1"/>
</dbReference>
<dbReference type="PANTHER" id="PTHR10071:SF281">
    <property type="entry name" value="BOX A-BINDING FACTOR-RELATED"/>
    <property type="match status" value="1"/>
</dbReference>
<dbReference type="SUPFAM" id="SSF57716">
    <property type="entry name" value="Glucocorticoid receptor-like (DNA-binding domain)"/>
    <property type="match status" value="2"/>
</dbReference>
<dbReference type="PROSITE" id="PS00344">
    <property type="entry name" value="GATA_ZN_FINGER_1"/>
    <property type="match status" value="1"/>
</dbReference>
<keyword evidence="2" id="KW-0479">Metal-binding</keyword>
<dbReference type="PANTHER" id="PTHR10071">
    <property type="entry name" value="TRANSCRIPTION FACTOR GATA FAMILY MEMBER"/>
    <property type="match status" value="1"/>
</dbReference>
<reference evidence="9" key="2">
    <citation type="submission" date="2025-09" db="UniProtKB">
        <authorList>
            <consortium name="Ensembl"/>
        </authorList>
    </citation>
    <scope>IDENTIFICATION</scope>
</reference>
<dbReference type="GO" id="GO:0045165">
    <property type="term" value="P:cell fate commitment"/>
    <property type="evidence" value="ECO:0007669"/>
    <property type="project" value="TreeGrafter"/>
</dbReference>
<dbReference type="Gene3D" id="3.30.50.10">
    <property type="entry name" value="Erythroid Transcription Factor GATA-1, subunit A"/>
    <property type="match status" value="2"/>
</dbReference>
<reference evidence="9" key="1">
    <citation type="submission" date="2025-08" db="UniProtKB">
        <authorList>
            <consortium name="Ensembl"/>
        </authorList>
    </citation>
    <scope>IDENTIFICATION</scope>
</reference>
<name>A0A3Q3WER6_MOLML</name>
<evidence type="ECO:0000256" key="7">
    <source>
        <dbReference type="PROSITE-ProRule" id="PRU00094"/>
    </source>
</evidence>
<dbReference type="GO" id="GO:0045944">
    <property type="term" value="P:positive regulation of transcription by RNA polymerase II"/>
    <property type="evidence" value="ECO:0007669"/>
    <property type="project" value="TreeGrafter"/>
</dbReference>
<dbReference type="InterPro" id="IPR000679">
    <property type="entry name" value="Znf_GATA"/>
</dbReference>
<dbReference type="STRING" id="94237.ENSMMOP00000013153"/>
<proteinExistence type="predicted"/>
<dbReference type="Proteomes" id="UP000261620">
    <property type="component" value="Unplaced"/>
</dbReference>
<keyword evidence="5" id="KW-0010">Activator</keyword>
<dbReference type="Pfam" id="PF00320">
    <property type="entry name" value="GATA"/>
    <property type="match status" value="1"/>
</dbReference>
<dbReference type="FunFam" id="3.30.50.10:FF:000002">
    <property type="entry name" value="Gata transcription factor gatad"/>
    <property type="match status" value="1"/>
</dbReference>
<keyword evidence="3 7" id="KW-0863">Zinc-finger</keyword>
<dbReference type="GO" id="GO:0000981">
    <property type="term" value="F:DNA-binding transcription factor activity, RNA polymerase II-specific"/>
    <property type="evidence" value="ECO:0007669"/>
    <property type="project" value="TreeGrafter"/>
</dbReference>
<accession>A0A3Q3WER6</accession>
<dbReference type="GO" id="GO:0008270">
    <property type="term" value="F:zinc ion binding"/>
    <property type="evidence" value="ECO:0007669"/>
    <property type="project" value="UniProtKB-KW"/>
</dbReference>
<sequence length="215" mass="23907">MSHEISSCWLDASSCQSPLPSLSANGGPAVTPFPTPTLSAPLGWVGYYGNHSSAHSDWLLCSKPRVCVSCGTNSAPLWRRDAAGGHRCNSCSLEQKTNNGPLLKPKRRAVVIQRKETQCVNCFTSTTTLWRRNCAGEPVCNACGLYYKLHQVNRPLALKRELIQTRNRKVTNRKKRSRKPDQWETKLSILGPTTAGATPQLHPFTFPHVWYTCVM</sequence>